<feature type="region of interest" description="Disordered" evidence="2">
    <location>
        <begin position="146"/>
        <end position="168"/>
    </location>
</feature>
<dbReference type="STRING" id="1128400.I2FM55"/>
<dbReference type="Proteomes" id="UP000006174">
    <property type="component" value="Unassembled WGS sequence"/>
</dbReference>
<name>I2FM55_USTHO</name>
<feature type="region of interest" description="Disordered" evidence="2">
    <location>
        <begin position="227"/>
        <end position="392"/>
    </location>
</feature>
<feature type="domain" description="C3H1-type" evidence="3">
    <location>
        <begin position="684"/>
        <end position="710"/>
    </location>
</feature>
<dbReference type="PROSITE" id="PS50103">
    <property type="entry name" value="ZF_C3H1"/>
    <property type="match status" value="2"/>
</dbReference>
<feature type="compositionally biased region" description="Low complexity" evidence="2">
    <location>
        <begin position="151"/>
        <end position="162"/>
    </location>
</feature>
<dbReference type="Pfam" id="PF08590">
    <property type="entry name" value="DUF1771"/>
    <property type="match status" value="1"/>
</dbReference>
<keyword evidence="1" id="KW-0863">Zinc-finger</keyword>
<dbReference type="Gene3D" id="4.10.1000.10">
    <property type="entry name" value="Zinc finger, CCCH-type"/>
    <property type="match status" value="1"/>
</dbReference>
<feature type="compositionally biased region" description="Low complexity" evidence="2">
    <location>
        <begin position="378"/>
        <end position="391"/>
    </location>
</feature>
<evidence type="ECO:0000256" key="2">
    <source>
        <dbReference type="SAM" id="MobiDB-lite"/>
    </source>
</evidence>
<feature type="region of interest" description="Disordered" evidence="2">
    <location>
        <begin position="464"/>
        <end position="485"/>
    </location>
</feature>
<dbReference type="GO" id="GO:0008270">
    <property type="term" value="F:zinc ion binding"/>
    <property type="evidence" value="ECO:0007669"/>
    <property type="project" value="UniProtKB-KW"/>
</dbReference>
<evidence type="ECO:0000313" key="5">
    <source>
        <dbReference type="EMBL" id="CCF47998.1"/>
    </source>
</evidence>
<dbReference type="Gene3D" id="3.30.1370.110">
    <property type="match status" value="1"/>
</dbReference>
<feature type="compositionally biased region" description="Low complexity" evidence="2">
    <location>
        <begin position="344"/>
        <end position="365"/>
    </location>
</feature>
<feature type="compositionally biased region" description="Low complexity" evidence="2">
    <location>
        <begin position="297"/>
        <end position="322"/>
    </location>
</feature>
<evidence type="ECO:0000313" key="6">
    <source>
        <dbReference type="Proteomes" id="UP000006174"/>
    </source>
</evidence>
<evidence type="ECO:0000259" key="4">
    <source>
        <dbReference type="PROSITE" id="PS50828"/>
    </source>
</evidence>
<dbReference type="InterPro" id="IPR013899">
    <property type="entry name" value="DUF1771"/>
</dbReference>
<dbReference type="AlphaFoldDB" id="I2FM55"/>
<feature type="zinc finger region" description="C3H1-type" evidence="1">
    <location>
        <begin position="714"/>
        <end position="735"/>
    </location>
</feature>
<dbReference type="InterPro" id="IPR036063">
    <property type="entry name" value="Smr_dom_sf"/>
</dbReference>
<feature type="zinc finger region" description="C3H1-type" evidence="1">
    <location>
        <begin position="684"/>
        <end position="710"/>
    </location>
</feature>
<keyword evidence="6" id="KW-1185">Reference proteome</keyword>
<feature type="compositionally biased region" description="Low complexity" evidence="2">
    <location>
        <begin position="67"/>
        <end position="78"/>
    </location>
</feature>
<feature type="compositionally biased region" description="Polar residues" evidence="2">
    <location>
        <begin position="284"/>
        <end position="295"/>
    </location>
</feature>
<dbReference type="PROSITE" id="PS50828">
    <property type="entry name" value="SMR"/>
    <property type="match status" value="1"/>
</dbReference>
<keyword evidence="1" id="KW-0479">Metal-binding</keyword>
<feature type="region of interest" description="Disordered" evidence="2">
    <location>
        <begin position="21"/>
        <end position="45"/>
    </location>
</feature>
<dbReference type="PANTHER" id="PTHR46651:SF1">
    <property type="entry name" value="SMALL MUTS RELATED FAMILY PROTEIN"/>
    <property type="match status" value="1"/>
</dbReference>
<dbReference type="HOGENOM" id="CLU_002708_0_0_1"/>
<dbReference type="OrthoDB" id="3247158at2759"/>
<organism evidence="5 6">
    <name type="scientific">Ustilago hordei</name>
    <name type="common">Barley covered smut fungus</name>
    <dbReference type="NCBI Taxonomy" id="120017"/>
    <lineage>
        <taxon>Eukaryota</taxon>
        <taxon>Fungi</taxon>
        <taxon>Dikarya</taxon>
        <taxon>Basidiomycota</taxon>
        <taxon>Ustilaginomycotina</taxon>
        <taxon>Ustilaginomycetes</taxon>
        <taxon>Ustilaginales</taxon>
        <taxon>Ustilaginaceae</taxon>
        <taxon>Ustilago</taxon>
    </lineage>
</organism>
<dbReference type="InterPro" id="IPR000571">
    <property type="entry name" value="Znf_CCCH"/>
</dbReference>
<feature type="compositionally biased region" description="Low complexity" evidence="2">
    <location>
        <begin position="24"/>
        <end position="45"/>
    </location>
</feature>
<feature type="region of interest" description="Disordered" evidence="2">
    <location>
        <begin position="63"/>
        <end position="83"/>
    </location>
</feature>
<dbReference type="SUPFAM" id="SSF160443">
    <property type="entry name" value="SMR domain-like"/>
    <property type="match status" value="1"/>
</dbReference>
<feature type="domain" description="C3H1-type" evidence="3">
    <location>
        <begin position="714"/>
        <end position="735"/>
    </location>
</feature>
<dbReference type="EMBL" id="CAGI01000055">
    <property type="protein sequence ID" value="CCF47998.1"/>
    <property type="molecule type" value="Genomic_DNA"/>
</dbReference>
<comment type="caution">
    <text evidence="5">The sequence shown here is derived from an EMBL/GenBank/DDBJ whole genome shotgun (WGS) entry which is preliminary data.</text>
</comment>
<dbReference type="eggNOG" id="KOG2401">
    <property type="taxonomic scope" value="Eukaryota"/>
</dbReference>
<feature type="domain" description="Smr" evidence="4">
    <location>
        <begin position="1027"/>
        <end position="1105"/>
    </location>
</feature>
<dbReference type="PANTHER" id="PTHR46651">
    <property type="entry name" value="POLYADENYLATE-BINDING PROTEIN-INTERACTING PROTEIN 7"/>
    <property type="match status" value="1"/>
</dbReference>
<dbReference type="OMA" id="YMAYRSR"/>
<feature type="region of interest" description="Disordered" evidence="2">
    <location>
        <begin position="520"/>
        <end position="545"/>
    </location>
</feature>
<protein>
    <submittedName>
        <fullName evidence="5">Uncharacterized protein</fullName>
    </submittedName>
</protein>
<proteinExistence type="predicted"/>
<feature type="compositionally biased region" description="Polar residues" evidence="2">
    <location>
        <begin position="232"/>
        <end position="241"/>
    </location>
</feature>
<feature type="region of interest" description="Disordered" evidence="2">
    <location>
        <begin position="593"/>
        <end position="630"/>
    </location>
</feature>
<gene>
    <name evidence="5" type="ORF">UHOR_06631</name>
</gene>
<reference evidence="5 6" key="1">
    <citation type="journal article" date="2012" name="Plant Cell">
        <title>Genome comparison of barley and maize smut fungi reveals targeted loss of RNA silencing components and species-specific presence of transposable elements.</title>
        <authorList>
            <person name="Laurie J.D."/>
            <person name="Ali S."/>
            <person name="Linning R."/>
            <person name="Mannhaupt G."/>
            <person name="Wong P."/>
            <person name="Gueldener U."/>
            <person name="Muensterkoetter M."/>
            <person name="Moore R."/>
            <person name="Kahmann R."/>
            <person name="Bakkeren G."/>
            <person name="Schirawski J."/>
        </authorList>
    </citation>
    <scope>NUCLEOTIDE SEQUENCE [LARGE SCALE GENOMIC DNA]</scope>
    <source>
        <strain evidence="6">Uh4875-4</strain>
    </source>
</reference>
<feature type="region of interest" description="Disordered" evidence="2">
    <location>
        <begin position="809"/>
        <end position="873"/>
    </location>
</feature>
<dbReference type="InterPro" id="IPR002625">
    <property type="entry name" value="Smr_dom"/>
</dbReference>
<evidence type="ECO:0000259" key="3">
    <source>
        <dbReference type="PROSITE" id="PS50103"/>
    </source>
</evidence>
<accession>I2FM55</accession>
<feature type="compositionally biased region" description="Low complexity" evidence="2">
    <location>
        <begin position="249"/>
        <end position="279"/>
    </location>
</feature>
<evidence type="ECO:0000256" key="1">
    <source>
        <dbReference type="PROSITE-ProRule" id="PRU00723"/>
    </source>
</evidence>
<dbReference type="SMART" id="SM01162">
    <property type="entry name" value="DUF1771"/>
    <property type="match status" value="1"/>
</dbReference>
<sequence>MVNNKHGSYAKSFLDNLLVAKNGSTPNPQSFSSNSTSATANTAASSAATSLGTAPLLTAAFKPHKPSSLSSSASASASEDGAAERATSGYDAYLPSTLFSHPDYDQEEQDNLNLNQVDDDDASSIAASPPLSSSFKAQQLSLQALSHHRSFSTSSSRRTSTSNPTPDYTTDILATLNDQHLDEEERIDKVRATLANALYAIEGLPSPSARIDNLVLDLMHRHREDVQPTGAHFSSNPTQSPLRRPARIPSFSTSRPWTPSRPSFSPASSSFATPTESSAVSAAFANSQRPTSPHLGSSALSSLTSATTPAWPSPTATRAASPRPHPGVIGSGSPRASPRPWNRTLSNLSTTSLASTNGAAAGTLSPMSSLPPGVFGNPASRPASPSPFSSPKLNIAATEFKPRTGPSTSSTTTISTTTTTTAAAAVAAAAAAAAAQLTPTRPALHLVRRPSSNASSTNLALANKSHAGAGDDDDDEFSPFGTVKPAQQPLSYAGFTLYDPDAGWTSAQTAAGAQNAYQSSWPSVDMGQSRDPSDPSASATEPTAPLTPFDMLYSILVTGTKAGSSEWSPEQVDEALVMHNYDVEKTLNAIWENDGKPLGDGTRSLLSGAGPSANRFSARPSASNSPRMAPAQLPATAGVKAGVNVMSREALGLGGARGQRPALSRSGSSQISQRYEAAPGAAGGAANRVCRYYLAGECRRSDCRFSHDLDSRAVCRYWLKGHCAHNPCNFLHDYDALNQLAAGIVSGLNVNDASASTAEPSDTWPAHAASAGNGAKEDFPELGGSSKDGSSKSSYAATLGGGAAAAADASRNRWASTVQRKAPTDAVIRAHSDSQGVISIHSKAGPMRSQPGATGSAEGKQVGKAAAATSRTSARIPLRPSALLPTLLTGSSAASTYQTHRADVLSLAEQRNKLLARASEAYRKGDVASASKFSKEASSLNHRYEDESRTAAHAIVKDRLVELRARLNDPFASGSNAAAQSTEAGTRNLRGKVVGNGLGLCLGAVRRGALQGNSANLSVDERTECLLDLHGLHAKEAVELTEKFLLGLEAEAIQGLAYLAIGKGKHSSKETDRRRVAVEGFVKQFLSSYSYPFAESEGLLVVDHLSHL</sequence>
<feature type="compositionally biased region" description="Low complexity" evidence="2">
    <location>
        <begin position="783"/>
        <end position="794"/>
    </location>
</feature>
<dbReference type="InterPro" id="IPR053242">
    <property type="entry name" value="PAM2-like_domain"/>
</dbReference>
<feature type="region of interest" description="Disordered" evidence="2">
    <location>
        <begin position="754"/>
        <end position="794"/>
    </location>
</feature>
<keyword evidence="1" id="KW-0862">Zinc</keyword>
<dbReference type="SMART" id="SM00356">
    <property type="entry name" value="ZnF_C3H1"/>
    <property type="match status" value="2"/>
</dbReference>